<dbReference type="AlphaFoldDB" id="B4CYQ0"/>
<keyword evidence="1" id="KW-0378">Hydrolase</keyword>
<dbReference type="Gene3D" id="3.40.50.1000">
    <property type="entry name" value="HAD superfamily/HAD-like"/>
    <property type="match status" value="1"/>
</dbReference>
<dbReference type="Gene3D" id="1.10.150.720">
    <property type="entry name" value="Haloacid dehalogenase-like hydrolase"/>
    <property type="match status" value="1"/>
</dbReference>
<dbReference type="PRINTS" id="PR00413">
    <property type="entry name" value="HADHALOGNASE"/>
</dbReference>
<dbReference type="FunCoup" id="B4CYQ0">
    <property type="interactions" value="124"/>
</dbReference>
<dbReference type="STRING" id="497964.CfE428DRAFT_1788"/>
<dbReference type="NCBIfam" id="TIGR01509">
    <property type="entry name" value="HAD-SF-IA-v3"/>
    <property type="match status" value="1"/>
</dbReference>
<evidence type="ECO:0000313" key="1">
    <source>
        <dbReference type="EMBL" id="EDY20591.1"/>
    </source>
</evidence>
<evidence type="ECO:0000313" key="2">
    <source>
        <dbReference type="Proteomes" id="UP000005824"/>
    </source>
</evidence>
<dbReference type="SUPFAM" id="SSF56784">
    <property type="entry name" value="HAD-like"/>
    <property type="match status" value="1"/>
</dbReference>
<dbReference type="SFLD" id="SFLDG01129">
    <property type="entry name" value="C1.5:_HAD__Beta-PGM__Phosphata"/>
    <property type="match status" value="1"/>
</dbReference>
<dbReference type="GO" id="GO:0016787">
    <property type="term" value="F:hydrolase activity"/>
    <property type="evidence" value="ECO:0007669"/>
    <property type="project" value="UniProtKB-KW"/>
</dbReference>
<dbReference type="PANTHER" id="PTHR46191:SF2">
    <property type="entry name" value="HALOACID DEHALOGENASE-LIKE HYDROLASE DOMAIN-CONTAINING PROTEIN 3"/>
    <property type="match status" value="1"/>
</dbReference>
<dbReference type="SFLD" id="SFLDS00003">
    <property type="entry name" value="Haloacid_Dehalogenase"/>
    <property type="match status" value="1"/>
</dbReference>
<keyword evidence="2" id="KW-1185">Reference proteome</keyword>
<dbReference type="InterPro" id="IPR051828">
    <property type="entry name" value="HAD-like_hydrolase_domain"/>
</dbReference>
<gene>
    <name evidence="1" type="ORF">CfE428DRAFT_1788</name>
</gene>
<dbReference type="EMBL" id="ABVL01000004">
    <property type="protein sequence ID" value="EDY20591.1"/>
    <property type="molecule type" value="Genomic_DNA"/>
</dbReference>
<dbReference type="Pfam" id="PF00702">
    <property type="entry name" value="Hydrolase"/>
    <property type="match status" value="1"/>
</dbReference>
<reference evidence="1 2" key="1">
    <citation type="journal article" date="2011" name="J. Bacteriol.">
        <title>Genome sequence of Chthoniobacter flavus Ellin428, an aerobic heterotrophic soil bacterium.</title>
        <authorList>
            <person name="Kant R."/>
            <person name="van Passel M.W."/>
            <person name="Palva A."/>
            <person name="Lucas S."/>
            <person name="Lapidus A."/>
            <person name="Glavina Del Rio T."/>
            <person name="Dalin E."/>
            <person name="Tice H."/>
            <person name="Bruce D."/>
            <person name="Goodwin L."/>
            <person name="Pitluck S."/>
            <person name="Larimer F.W."/>
            <person name="Land M.L."/>
            <person name="Hauser L."/>
            <person name="Sangwan P."/>
            <person name="de Vos W.M."/>
            <person name="Janssen P.H."/>
            <person name="Smidt H."/>
        </authorList>
    </citation>
    <scope>NUCLEOTIDE SEQUENCE [LARGE SCALE GENOMIC DNA]</scope>
    <source>
        <strain evidence="1 2">Ellin428</strain>
    </source>
</reference>
<dbReference type="PANTHER" id="PTHR46191">
    <property type="match status" value="1"/>
</dbReference>
<dbReference type="InterPro" id="IPR036412">
    <property type="entry name" value="HAD-like_sf"/>
</dbReference>
<dbReference type="NCBIfam" id="TIGR02252">
    <property type="entry name" value="DREG-2"/>
    <property type="match status" value="1"/>
</dbReference>
<organism evidence="1 2">
    <name type="scientific">Chthoniobacter flavus Ellin428</name>
    <dbReference type="NCBI Taxonomy" id="497964"/>
    <lineage>
        <taxon>Bacteria</taxon>
        <taxon>Pseudomonadati</taxon>
        <taxon>Verrucomicrobiota</taxon>
        <taxon>Spartobacteria</taxon>
        <taxon>Chthoniobacterales</taxon>
        <taxon>Chthoniobacteraceae</taxon>
        <taxon>Chthoniobacter</taxon>
    </lineage>
</organism>
<protein>
    <submittedName>
        <fullName evidence="1">REG-2-like, HAD superfamily (Subfamily IA) hydrolase</fullName>
    </submittedName>
</protein>
<name>B4CYQ0_9BACT</name>
<dbReference type="InterPro" id="IPR011949">
    <property type="entry name" value="HAD-SF_hydro_IA_REG-2-like"/>
</dbReference>
<dbReference type="NCBIfam" id="TIGR01549">
    <property type="entry name" value="HAD-SF-IA-v1"/>
    <property type="match status" value="1"/>
</dbReference>
<dbReference type="InterPro" id="IPR023214">
    <property type="entry name" value="HAD_sf"/>
</dbReference>
<sequence>MTKTIFFDAAGTLFHLPKGVGWHYRDVAARFGCHLDADALAHAFRTGWKQMPVRPATRFPRQDDDKGWWFSLVEQVLAQCGVSQEQLPRFAYFEQLYTEFTQPNIWELYPETLEVLTQLRSHYRLGVISNFDGRLRPILDNLGLTGFFDPIVISSEVGADKPDPWIFQRALTLAGTGPAEALHVGDEPRSDWQGAEAANIQVFRLERPLNSLRDLPGFLKASDASTLVAQQ</sequence>
<dbReference type="InterPro" id="IPR044924">
    <property type="entry name" value="HAD-SF_hydro_IA_REG-2-like_cap"/>
</dbReference>
<comment type="caution">
    <text evidence="1">The sequence shown here is derived from an EMBL/GenBank/DDBJ whole genome shotgun (WGS) entry which is preliminary data.</text>
</comment>
<dbReference type="eggNOG" id="COG1011">
    <property type="taxonomic scope" value="Bacteria"/>
</dbReference>
<dbReference type="RefSeq" id="WP_006979114.1">
    <property type="nucleotide sequence ID" value="NZ_ABVL01000004.1"/>
</dbReference>
<dbReference type="Proteomes" id="UP000005824">
    <property type="component" value="Unassembled WGS sequence"/>
</dbReference>
<proteinExistence type="predicted"/>
<dbReference type="InterPro" id="IPR006439">
    <property type="entry name" value="HAD-SF_hydro_IA"/>
</dbReference>
<dbReference type="InParanoid" id="B4CYQ0"/>
<accession>B4CYQ0</accession>